<protein>
    <recommendedName>
        <fullName evidence="4">DUF1573 domain-containing protein</fullName>
    </recommendedName>
</protein>
<dbReference type="Pfam" id="PF07610">
    <property type="entry name" value="DUF1573"/>
    <property type="match status" value="1"/>
</dbReference>
<dbReference type="EMBL" id="CP042913">
    <property type="protein sequence ID" value="QEG37097.1"/>
    <property type="molecule type" value="Genomic_DNA"/>
</dbReference>
<feature type="region of interest" description="Disordered" evidence="1">
    <location>
        <begin position="33"/>
        <end position="56"/>
    </location>
</feature>
<dbReference type="PANTHER" id="PTHR37833:SF1">
    <property type="entry name" value="SIGNAL PEPTIDE PROTEIN"/>
    <property type="match status" value="1"/>
</dbReference>
<dbReference type="KEGG" id="bgok:Pr1d_44370"/>
<proteinExistence type="predicted"/>
<evidence type="ECO:0000313" key="2">
    <source>
        <dbReference type="EMBL" id="QEG37097.1"/>
    </source>
</evidence>
<gene>
    <name evidence="2" type="ORF">Pr1d_44370</name>
</gene>
<dbReference type="PANTHER" id="PTHR37833">
    <property type="entry name" value="LIPOPROTEIN-RELATED"/>
    <property type="match status" value="1"/>
</dbReference>
<evidence type="ECO:0000313" key="3">
    <source>
        <dbReference type="Proteomes" id="UP000323917"/>
    </source>
</evidence>
<keyword evidence="3" id="KW-1185">Reference proteome</keyword>
<dbReference type="OrthoDB" id="215317at2"/>
<dbReference type="AlphaFoldDB" id="A0A5B9QDF2"/>
<accession>A0A5B9QDF2</accession>
<sequence>MKSVFGVVLFAVVSGIGLGAALGYLEGRLPEGPSKNPSTVGAEQPESPSSLKGPVAEVPETTFNFNRMERASSMSHAFKIKNTGDKPLHVEVASTTCKCTVGDLSENDIPPGEETDIVLEWTAKTPPGPFRHGATLETNDPRHSRIELVVEGEVVESTALQPPELLFGTIQAGESKEVFCYLVSSIEEDAQVLQHELSNPEIAKHVSISVSPVDEAELKALSALSAVEITAAFRAGKTQGPFFDWLTLETNLPRAEKLTVPLTGNVVGDISVFGPGWIATQNLLQFGSVDGKTGKKIRLLVAVRGDHARDTQLSVASVDPEELKVTLGDAKQMGEKLVHFPLFVEIPRGTRPMVRMSKVGEDEESGHGDGLIVLDSTHPATSEVRLKVRFSVE</sequence>
<dbReference type="RefSeq" id="WP_148075373.1">
    <property type="nucleotide sequence ID" value="NZ_CP042913.1"/>
</dbReference>
<name>A0A5B9QDF2_9BACT</name>
<evidence type="ECO:0000256" key="1">
    <source>
        <dbReference type="SAM" id="MobiDB-lite"/>
    </source>
</evidence>
<reference evidence="2 3" key="1">
    <citation type="submission" date="2019-08" db="EMBL/GenBank/DDBJ databases">
        <title>Deep-cultivation of Planctomycetes and their phenomic and genomic characterization uncovers novel biology.</title>
        <authorList>
            <person name="Wiegand S."/>
            <person name="Jogler M."/>
            <person name="Boedeker C."/>
            <person name="Pinto D."/>
            <person name="Vollmers J."/>
            <person name="Rivas-Marin E."/>
            <person name="Kohn T."/>
            <person name="Peeters S.H."/>
            <person name="Heuer A."/>
            <person name="Rast P."/>
            <person name="Oberbeckmann S."/>
            <person name="Bunk B."/>
            <person name="Jeske O."/>
            <person name="Meyerdierks A."/>
            <person name="Storesund J.E."/>
            <person name="Kallscheuer N."/>
            <person name="Luecker S."/>
            <person name="Lage O.M."/>
            <person name="Pohl T."/>
            <person name="Merkel B.J."/>
            <person name="Hornburger P."/>
            <person name="Mueller R.-W."/>
            <person name="Bruemmer F."/>
            <person name="Labrenz M."/>
            <person name="Spormann A.M."/>
            <person name="Op den Camp H."/>
            <person name="Overmann J."/>
            <person name="Amann R."/>
            <person name="Jetten M.S.M."/>
            <person name="Mascher T."/>
            <person name="Medema M.H."/>
            <person name="Devos D.P."/>
            <person name="Kaster A.-K."/>
            <person name="Ovreas L."/>
            <person name="Rohde M."/>
            <person name="Galperin M.Y."/>
            <person name="Jogler C."/>
        </authorList>
    </citation>
    <scope>NUCLEOTIDE SEQUENCE [LARGE SCALE GENOMIC DNA]</scope>
    <source>
        <strain evidence="2 3">Pr1d</strain>
    </source>
</reference>
<feature type="compositionally biased region" description="Polar residues" evidence="1">
    <location>
        <begin position="35"/>
        <end position="50"/>
    </location>
</feature>
<evidence type="ECO:0008006" key="4">
    <source>
        <dbReference type="Google" id="ProtNLM"/>
    </source>
</evidence>
<dbReference type="InterPro" id="IPR013783">
    <property type="entry name" value="Ig-like_fold"/>
</dbReference>
<dbReference type="Gene3D" id="2.60.40.10">
    <property type="entry name" value="Immunoglobulins"/>
    <property type="match status" value="1"/>
</dbReference>
<dbReference type="Proteomes" id="UP000323917">
    <property type="component" value="Chromosome"/>
</dbReference>
<organism evidence="2 3">
    <name type="scientific">Bythopirellula goksoeyrii</name>
    <dbReference type="NCBI Taxonomy" id="1400387"/>
    <lineage>
        <taxon>Bacteria</taxon>
        <taxon>Pseudomonadati</taxon>
        <taxon>Planctomycetota</taxon>
        <taxon>Planctomycetia</taxon>
        <taxon>Pirellulales</taxon>
        <taxon>Lacipirellulaceae</taxon>
        <taxon>Bythopirellula</taxon>
    </lineage>
</organism>
<dbReference type="InterPro" id="IPR011467">
    <property type="entry name" value="DUF1573"/>
</dbReference>